<evidence type="ECO:0000256" key="1">
    <source>
        <dbReference type="SAM" id="MobiDB-lite"/>
    </source>
</evidence>
<evidence type="ECO:0000313" key="2">
    <source>
        <dbReference type="EMBL" id="WVZ67364.1"/>
    </source>
</evidence>
<dbReference type="AlphaFoldDB" id="A0AAQ3T5F4"/>
<name>A0AAQ3T5F4_PASNO</name>
<dbReference type="EMBL" id="CP144748">
    <property type="protein sequence ID" value="WVZ67364.1"/>
    <property type="molecule type" value="Genomic_DNA"/>
</dbReference>
<sequence>MDADEGKKIVLITPDFEDDDHGDPKLLVAPDSEDDDRGDLNLLVVPDSKDSEEHGDPKRRHPFRRVRRPEERRRSRHGAVAIELPAQGTERNSAAAIELPVQGSERNIDIIEPIAQGVKCSDELIELAAQEEEELFEGQKP</sequence>
<feature type="region of interest" description="Disordered" evidence="1">
    <location>
        <begin position="1"/>
        <end position="79"/>
    </location>
</feature>
<feature type="compositionally biased region" description="Basic residues" evidence="1">
    <location>
        <begin position="57"/>
        <end position="67"/>
    </location>
</feature>
<protein>
    <submittedName>
        <fullName evidence="2">Uncharacterized protein</fullName>
    </submittedName>
</protein>
<dbReference type="Proteomes" id="UP001341281">
    <property type="component" value="Chromosome 04"/>
</dbReference>
<feature type="compositionally biased region" description="Basic and acidic residues" evidence="1">
    <location>
        <begin position="47"/>
        <end position="56"/>
    </location>
</feature>
<organism evidence="2 3">
    <name type="scientific">Paspalum notatum var. saurae</name>
    <dbReference type="NCBI Taxonomy" id="547442"/>
    <lineage>
        <taxon>Eukaryota</taxon>
        <taxon>Viridiplantae</taxon>
        <taxon>Streptophyta</taxon>
        <taxon>Embryophyta</taxon>
        <taxon>Tracheophyta</taxon>
        <taxon>Spermatophyta</taxon>
        <taxon>Magnoliopsida</taxon>
        <taxon>Liliopsida</taxon>
        <taxon>Poales</taxon>
        <taxon>Poaceae</taxon>
        <taxon>PACMAD clade</taxon>
        <taxon>Panicoideae</taxon>
        <taxon>Andropogonodae</taxon>
        <taxon>Paspaleae</taxon>
        <taxon>Paspalinae</taxon>
        <taxon>Paspalum</taxon>
    </lineage>
</organism>
<reference evidence="2 3" key="1">
    <citation type="submission" date="2024-02" db="EMBL/GenBank/DDBJ databases">
        <title>High-quality chromosome-scale genome assembly of Pensacola bahiagrass (Paspalum notatum Flugge var. saurae).</title>
        <authorList>
            <person name="Vega J.M."/>
            <person name="Podio M."/>
            <person name="Orjuela J."/>
            <person name="Siena L.A."/>
            <person name="Pessino S.C."/>
            <person name="Combes M.C."/>
            <person name="Mariac C."/>
            <person name="Albertini E."/>
            <person name="Pupilli F."/>
            <person name="Ortiz J.P.A."/>
            <person name="Leblanc O."/>
        </authorList>
    </citation>
    <scope>NUCLEOTIDE SEQUENCE [LARGE SCALE GENOMIC DNA]</scope>
    <source>
        <strain evidence="2">R1</strain>
        <tissue evidence="2">Leaf</tissue>
    </source>
</reference>
<accession>A0AAQ3T5F4</accession>
<gene>
    <name evidence="2" type="ORF">U9M48_016451</name>
</gene>
<proteinExistence type="predicted"/>
<keyword evidence="3" id="KW-1185">Reference proteome</keyword>
<evidence type="ECO:0000313" key="3">
    <source>
        <dbReference type="Proteomes" id="UP001341281"/>
    </source>
</evidence>